<feature type="signal peptide" evidence="1">
    <location>
        <begin position="1"/>
        <end position="25"/>
    </location>
</feature>
<dbReference type="Proteomes" id="UP000322791">
    <property type="component" value="Unassembled WGS sequence"/>
</dbReference>
<evidence type="ECO:0000313" key="2">
    <source>
        <dbReference type="EMBL" id="TYZ06333.1"/>
    </source>
</evidence>
<evidence type="ECO:0000256" key="1">
    <source>
        <dbReference type="SAM" id="SignalP"/>
    </source>
</evidence>
<evidence type="ECO:0000313" key="3">
    <source>
        <dbReference type="Proteomes" id="UP000322791"/>
    </source>
</evidence>
<proteinExistence type="predicted"/>
<dbReference type="AlphaFoldDB" id="A0A5D6US79"/>
<dbReference type="RefSeq" id="WP_149072483.1">
    <property type="nucleotide sequence ID" value="NZ_VTHL01000025.1"/>
</dbReference>
<sequence>MTVPIRTLCAILLFAGSLLSSCAKSAGDTSISRQATSISRTFASKGHLNEGQYKRVRSLSIRMMREIERVKSHNSSPLQQELLIQEIQAGYEMQLASILMPAQLARVQPYMPKLLALHSKTVAVR</sequence>
<accession>A0A5D6US79</accession>
<gene>
    <name evidence="2" type="ORF">FY528_18340</name>
</gene>
<organism evidence="2 3">
    <name type="scientific">Hymenobacter lutimineralis</name>
    <dbReference type="NCBI Taxonomy" id="2606448"/>
    <lineage>
        <taxon>Bacteria</taxon>
        <taxon>Pseudomonadati</taxon>
        <taxon>Bacteroidota</taxon>
        <taxon>Cytophagia</taxon>
        <taxon>Cytophagales</taxon>
        <taxon>Hymenobacteraceae</taxon>
        <taxon>Hymenobacter</taxon>
    </lineage>
</organism>
<protein>
    <recommendedName>
        <fullName evidence="4">DUF4168 domain-containing protein</fullName>
    </recommendedName>
</protein>
<comment type="caution">
    <text evidence="2">The sequence shown here is derived from an EMBL/GenBank/DDBJ whole genome shotgun (WGS) entry which is preliminary data.</text>
</comment>
<keyword evidence="1" id="KW-0732">Signal</keyword>
<name>A0A5D6US79_9BACT</name>
<dbReference type="PROSITE" id="PS51257">
    <property type="entry name" value="PROKAR_LIPOPROTEIN"/>
    <property type="match status" value="1"/>
</dbReference>
<feature type="chain" id="PRO_5022882144" description="DUF4168 domain-containing protein" evidence="1">
    <location>
        <begin position="26"/>
        <end position="125"/>
    </location>
</feature>
<evidence type="ECO:0008006" key="4">
    <source>
        <dbReference type="Google" id="ProtNLM"/>
    </source>
</evidence>
<reference evidence="2 3" key="1">
    <citation type="submission" date="2019-08" db="EMBL/GenBank/DDBJ databases">
        <authorList>
            <person name="Seo M.-J."/>
        </authorList>
    </citation>
    <scope>NUCLEOTIDE SEQUENCE [LARGE SCALE GENOMIC DNA]</scope>
    <source>
        <strain evidence="2 3">KIGAM108</strain>
    </source>
</reference>
<dbReference type="EMBL" id="VTHL01000025">
    <property type="protein sequence ID" value="TYZ06333.1"/>
    <property type="molecule type" value="Genomic_DNA"/>
</dbReference>
<keyword evidence="3" id="KW-1185">Reference proteome</keyword>